<evidence type="ECO:0000256" key="1">
    <source>
        <dbReference type="SAM" id="Phobius"/>
    </source>
</evidence>
<organism evidence="2 3">
    <name type="scientific">Poseidonibacter parvus</name>
    <dbReference type="NCBI Taxonomy" id="1850254"/>
    <lineage>
        <taxon>Bacteria</taxon>
        <taxon>Pseudomonadati</taxon>
        <taxon>Campylobacterota</taxon>
        <taxon>Epsilonproteobacteria</taxon>
        <taxon>Campylobacterales</taxon>
        <taxon>Arcobacteraceae</taxon>
        <taxon>Poseidonibacter</taxon>
    </lineage>
</organism>
<feature type="transmembrane region" description="Helical" evidence="1">
    <location>
        <begin position="141"/>
        <end position="160"/>
    </location>
</feature>
<dbReference type="EMBL" id="CP019070">
    <property type="protein sequence ID" value="APW65087.1"/>
    <property type="molecule type" value="Genomic_DNA"/>
</dbReference>
<dbReference type="PANTHER" id="PTHR30503:SF3">
    <property type="entry name" value="INNER MEMBRANE PROTEIN YEDI"/>
    <property type="match status" value="1"/>
</dbReference>
<keyword evidence="3" id="KW-1185">Reference proteome</keyword>
<keyword evidence="1" id="KW-0812">Transmembrane</keyword>
<gene>
    <name evidence="2" type="ORF">LPB137_04150</name>
</gene>
<dbReference type="Pfam" id="PF05661">
    <property type="entry name" value="DUF808"/>
    <property type="match status" value="1"/>
</dbReference>
<reference evidence="2 3" key="1">
    <citation type="submission" date="2017-01" db="EMBL/GenBank/DDBJ databases">
        <title>Genome sequencing of Arcobacter sp. LPB0137.</title>
        <authorList>
            <person name="Lee G.-W."/>
            <person name="Yi H."/>
        </authorList>
    </citation>
    <scope>NUCLEOTIDE SEQUENCE [LARGE SCALE GENOMIC DNA]</scope>
    <source>
        <strain evidence="2 3">LPB0137</strain>
    </source>
</reference>
<dbReference type="STRING" id="1850254.LPB137_04150"/>
<sequence length="285" mass="31208">MASGIFALLDDIAILADDIAVSTKIATQKTAAILGDDLAVNAEKATGFKQDRELKVIWEITKGSLKNKAIILPIAFILSSVAPWLITIILVLGGLFLLYEGAEKIEEYFHKKSNNNDEEILKNSTNENIVEIEKEKIKSAVFTDFILSIEIIVLALTTVLDKPLTTQIISTTIVALIATFGVYGIVALIVRIDNLGFWFIKKEKISLGNFFIALMPKLIMVLSIVGTVAMILVGGGILSHNIDLIHHFLPTSIPSIINDLVLGLIIGFIVLFVVHKLKGLRKTFS</sequence>
<feature type="transmembrane region" description="Helical" evidence="1">
    <location>
        <begin position="166"/>
        <end position="190"/>
    </location>
</feature>
<keyword evidence="1" id="KW-1133">Transmembrane helix</keyword>
<dbReference type="PIRSF" id="PIRSF016660">
    <property type="entry name" value="YedI"/>
    <property type="match status" value="1"/>
</dbReference>
<feature type="transmembrane region" description="Helical" evidence="1">
    <location>
        <begin position="253"/>
        <end position="274"/>
    </location>
</feature>
<keyword evidence="1" id="KW-0472">Membrane</keyword>
<dbReference type="AlphaFoldDB" id="A0A1P8KKK7"/>
<dbReference type="Proteomes" id="UP000186074">
    <property type="component" value="Chromosome"/>
</dbReference>
<evidence type="ECO:0008006" key="4">
    <source>
        <dbReference type="Google" id="ProtNLM"/>
    </source>
</evidence>
<feature type="transmembrane region" description="Helical" evidence="1">
    <location>
        <begin position="210"/>
        <end position="233"/>
    </location>
</feature>
<feature type="transmembrane region" description="Helical" evidence="1">
    <location>
        <begin position="70"/>
        <end position="99"/>
    </location>
</feature>
<evidence type="ECO:0000313" key="3">
    <source>
        <dbReference type="Proteomes" id="UP000186074"/>
    </source>
</evidence>
<dbReference type="PANTHER" id="PTHR30503">
    <property type="entry name" value="INNER MEMBRANE PROTEIN YEDI"/>
    <property type="match status" value="1"/>
</dbReference>
<dbReference type="RefSeq" id="WP_076084752.1">
    <property type="nucleotide sequence ID" value="NZ_CP019070.1"/>
</dbReference>
<dbReference type="GO" id="GO:0005886">
    <property type="term" value="C:plasma membrane"/>
    <property type="evidence" value="ECO:0007669"/>
    <property type="project" value="TreeGrafter"/>
</dbReference>
<protein>
    <recommendedName>
        <fullName evidence="4">DUF808 domain-containing protein</fullName>
    </recommendedName>
</protein>
<accession>A0A1P8KKK7</accession>
<dbReference type="KEGG" id="alp:LPB137_04150"/>
<dbReference type="OrthoDB" id="9814178at2"/>
<name>A0A1P8KKK7_9BACT</name>
<proteinExistence type="predicted"/>
<evidence type="ECO:0000313" key="2">
    <source>
        <dbReference type="EMBL" id="APW65087.1"/>
    </source>
</evidence>
<dbReference type="InterPro" id="IPR008526">
    <property type="entry name" value="YedI"/>
</dbReference>